<feature type="region of interest" description="Disordered" evidence="1">
    <location>
        <begin position="33"/>
        <end position="115"/>
    </location>
</feature>
<dbReference type="EMBL" id="FN656210">
    <property type="protein sequence ID" value="CBY40986.1"/>
    <property type="molecule type" value="Genomic_DNA"/>
</dbReference>
<evidence type="ECO:0000313" key="2">
    <source>
        <dbReference type="EMBL" id="CBY40986.1"/>
    </source>
</evidence>
<name>E4YZV8_OIKDI</name>
<evidence type="ECO:0000256" key="1">
    <source>
        <dbReference type="SAM" id="MobiDB-lite"/>
    </source>
</evidence>
<reference evidence="2" key="1">
    <citation type="journal article" date="2010" name="Science">
        <title>Plasticity of animal genome architecture unmasked by rapid evolution of a pelagic tunicate.</title>
        <authorList>
            <person name="Denoeud F."/>
            <person name="Henriet S."/>
            <person name="Mungpakdee S."/>
            <person name="Aury J.M."/>
            <person name="Da Silva C."/>
            <person name="Brinkmann H."/>
            <person name="Mikhaleva J."/>
            <person name="Olsen L.C."/>
            <person name="Jubin C."/>
            <person name="Canestro C."/>
            <person name="Bouquet J.M."/>
            <person name="Danks G."/>
            <person name="Poulain J."/>
            <person name="Campsteijn C."/>
            <person name="Adamski M."/>
            <person name="Cross I."/>
            <person name="Yadetie F."/>
            <person name="Muffato M."/>
            <person name="Louis A."/>
            <person name="Butcher S."/>
            <person name="Tsagkogeorga G."/>
            <person name="Konrad A."/>
            <person name="Singh S."/>
            <person name="Jensen M.F."/>
            <person name="Cong E.H."/>
            <person name="Eikeseth-Otteraa H."/>
            <person name="Noel B."/>
            <person name="Anthouard V."/>
            <person name="Porcel B.M."/>
            <person name="Kachouri-Lafond R."/>
            <person name="Nishino A."/>
            <person name="Ugolini M."/>
            <person name="Chourrout P."/>
            <person name="Nishida H."/>
            <person name="Aasland R."/>
            <person name="Huzurbazar S."/>
            <person name="Westhof E."/>
            <person name="Delsuc F."/>
            <person name="Lehrach H."/>
            <person name="Reinhardt R."/>
            <person name="Weissenbach J."/>
            <person name="Roy S.W."/>
            <person name="Artiguenave F."/>
            <person name="Postlethwait J.H."/>
            <person name="Manak J.R."/>
            <person name="Thompson E.M."/>
            <person name="Jaillon O."/>
            <person name="Du Pasquier L."/>
            <person name="Boudinot P."/>
            <person name="Liberles D.A."/>
            <person name="Volff J.N."/>
            <person name="Philippe H."/>
            <person name="Lenhard B."/>
            <person name="Roest Crollius H."/>
            <person name="Wincker P."/>
            <person name="Chourrout D."/>
        </authorList>
    </citation>
    <scope>NUCLEOTIDE SEQUENCE [LARGE SCALE GENOMIC DNA]</scope>
</reference>
<feature type="compositionally biased region" description="Basic and acidic residues" evidence="1">
    <location>
        <begin position="33"/>
        <end position="71"/>
    </location>
</feature>
<dbReference type="Proteomes" id="UP000011014">
    <property type="component" value="Unassembled WGS sequence"/>
</dbReference>
<protein>
    <submittedName>
        <fullName evidence="2">Uncharacterized protein</fullName>
    </submittedName>
</protein>
<feature type="compositionally biased region" description="Polar residues" evidence="1">
    <location>
        <begin position="91"/>
        <end position="103"/>
    </location>
</feature>
<accession>E4YZV8</accession>
<proteinExistence type="predicted"/>
<organism evidence="2">
    <name type="scientific">Oikopleura dioica</name>
    <name type="common">Tunicate</name>
    <dbReference type="NCBI Taxonomy" id="34765"/>
    <lineage>
        <taxon>Eukaryota</taxon>
        <taxon>Metazoa</taxon>
        <taxon>Chordata</taxon>
        <taxon>Tunicata</taxon>
        <taxon>Appendicularia</taxon>
        <taxon>Copelata</taxon>
        <taxon>Oikopleuridae</taxon>
        <taxon>Oikopleura</taxon>
    </lineage>
</organism>
<dbReference type="AlphaFoldDB" id="E4YZV8"/>
<gene>
    <name evidence="2" type="ORF">GSOID_T00023031001</name>
</gene>
<sequence length="115" mass="13147">MLEDYLSYEKIRRGIPLTKKTMNRNETIVWLIEKSREPKDTANKENGEKERVEEQEDENRNAEFPSTEKSDQLMSLPSLESIPSSADHKLSQFSDVSDTTTNVKEGPSASDANRQ</sequence>